<evidence type="ECO:0000256" key="1">
    <source>
        <dbReference type="ARBA" id="ARBA00004123"/>
    </source>
</evidence>
<name>A0A5N5L817_9ROSI</name>
<organism evidence="4 5">
    <name type="scientific">Salix brachista</name>
    <dbReference type="NCBI Taxonomy" id="2182728"/>
    <lineage>
        <taxon>Eukaryota</taxon>
        <taxon>Viridiplantae</taxon>
        <taxon>Streptophyta</taxon>
        <taxon>Embryophyta</taxon>
        <taxon>Tracheophyta</taxon>
        <taxon>Spermatophyta</taxon>
        <taxon>Magnoliopsida</taxon>
        <taxon>eudicotyledons</taxon>
        <taxon>Gunneridae</taxon>
        <taxon>Pentapetalae</taxon>
        <taxon>rosids</taxon>
        <taxon>fabids</taxon>
        <taxon>Malpighiales</taxon>
        <taxon>Salicaceae</taxon>
        <taxon>Saliceae</taxon>
        <taxon>Salix</taxon>
    </lineage>
</organism>
<dbReference type="AlphaFoldDB" id="A0A5N5L817"/>
<comment type="subcellular location">
    <subcellularLocation>
        <location evidence="1">Nucleus</location>
    </subcellularLocation>
</comment>
<dbReference type="Proteomes" id="UP000326939">
    <property type="component" value="Chromosome 10"/>
</dbReference>
<protein>
    <recommendedName>
        <fullName evidence="3">HTH myb-type domain-containing protein</fullName>
    </recommendedName>
</protein>
<evidence type="ECO:0000313" key="5">
    <source>
        <dbReference type="Proteomes" id="UP000326939"/>
    </source>
</evidence>
<reference evidence="5" key="1">
    <citation type="journal article" date="2019" name="Gigascience">
        <title>De novo genome assembly of the endangered Acer yangbiense, a plant species with extremely small populations endemic to Yunnan Province, China.</title>
        <authorList>
            <person name="Yang J."/>
            <person name="Wariss H.M."/>
            <person name="Tao L."/>
            <person name="Zhang R."/>
            <person name="Yun Q."/>
            <person name="Hollingsworth P."/>
            <person name="Dao Z."/>
            <person name="Luo G."/>
            <person name="Guo H."/>
            <person name="Ma Y."/>
            <person name="Sun W."/>
        </authorList>
    </citation>
    <scope>NUCLEOTIDE SEQUENCE [LARGE SCALE GENOMIC DNA]</scope>
    <source>
        <strain evidence="5">cv. br00</strain>
    </source>
</reference>
<sequence length="100" mass="10982">MATSGLLLPGRTDNAIKNHWNSTLRQAAIPDRQGIIGDARVDEPEMSLTLSPPGDGFISMVVVEKEEGGHYRAEKRILAMVERDKVGRRKRLARGPSCGK</sequence>
<keyword evidence="2" id="KW-0539">Nucleus</keyword>
<feature type="domain" description="HTH myb-type" evidence="3">
    <location>
        <begin position="7"/>
        <end position="28"/>
    </location>
</feature>
<dbReference type="PROSITE" id="PS51294">
    <property type="entry name" value="HTH_MYB"/>
    <property type="match status" value="1"/>
</dbReference>
<dbReference type="GO" id="GO:0005634">
    <property type="term" value="C:nucleus"/>
    <property type="evidence" value="ECO:0007669"/>
    <property type="project" value="UniProtKB-SubCell"/>
</dbReference>
<accession>A0A5N5L817</accession>
<evidence type="ECO:0000313" key="4">
    <source>
        <dbReference type="EMBL" id="KAB5538678.1"/>
    </source>
</evidence>
<comment type="caution">
    <text evidence="4">The sequence shown here is derived from an EMBL/GenBank/DDBJ whole genome shotgun (WGS) entry which is preliminary data.</text>
</comment>
<proteinExistence type="predicted"/>
<evidence type="ECO:0000259" key="3">
    <source>
        <dbReference type="PROSITE" id="PS51294"/>
    </source>
</evidence>
<gene>
    <name evidence="4" type="ORF">DKX38_016211</name>
</gene>
<evidence type="ECO:0000256" key="2">
    <source>
        <dbReference type="ARBA" id="ARBA00023242"/>
    </source>
</evidence>
<dbReference type="EMBL" id="VDCV01000010">
    <property type="protein sequence ID" value="KAB5538678.1"/>
    <property type="molecule type" value="Genomic_DNA"/>
</dbReference>
<keyword evidence="5" id="KW-1185">Reference proteome</keyword>
<dbReference type="Gene3D" id="1.10.10.60">
    <property type="entry name" value="Homeodomain-like"/>
    <property type="match status" value="1"/>
</dbReference>
<dbReference type="InterPro" id="IPR017930">
    <property type="entry name" value="Myb_dom"/>
</dbReference>